<proteinExistence type="predicted"/>
<feature type="coiled-coil region" evidence="1">
    <location>
        <begin position="31"/>
        <end position="58"/>
    </location>
</feature>
<keyword evidence="4" id="KW-1185">Reference proteome</keyword>
<dbReference type="SUPFAM" id="SSF56935">
    <property type="entry name" value="Porins"/>
    <property type="match status" value="1"/>
</dbReference>
<keyword evidence="1" id="KW-0175">Coiled coil</keyword>
<comment type="caution">
    <text evidence="3">The sequence shown here is derived from an EMBL/GenBank/DDBJ whole genome shotgun (WGS) entry which is preliminary data.</text>
</comment>
<dbReference type="RefSeq" id="WP_006365500.1">
    <property type="nucleotide sequence ID" value="NZ_AASE01000002.1"/>
</dbReference>
<organism evidence="3 4">
    <name type="scientific">Chlorobium ferrooxidans DSM 13031</name>
    <dbReference type="NCBI Taxonomy" id="377431"/>
    <lineage>
        <taxon>Bacteria</taxon>
        <taxon>Pseudomonadati</taxon>
        <taxon>Chlorobiota</taxon>
        <taxon>Chlorobiia</taxon>
        <taxon>Chlorobiales</taxon>
        <taxon>Chlorobiaceae</taxon>
        <taxon>Chlorobium/Pelodictyon group</taxon>
        <taxon>Chlorobium</taxon>
    </lineage>
</organism>
<evidence type="ECO:0000313" key="3">
    <source>
        <dbReference type="EMBL" id="EAT59726.1"/>
    </source>
</evidence>
<gene>
    <name evidence="3" type="ORF">CferDRAFT_1733</name>
</gene>
<dbReference type="EMBL" id="AASE01000002">
    <property type="protein sequence ID" value="EAT59726.1"/>
    <property type="molecule type" value="Genomic_DNA"/>
</dbReference>
<dbReference type="Pfam" id="PF19577">
    <property type="entry name" value="DcaP"/>
    <property type="match status" value="1"/>
</dbReference>
<name>Q0YU28_9CHLB</name>
<evidence type="ECO:0000313" key="4">
    <source>
        <dbReference type="Proteomes" id="UP000004162"/>
    </source>
</evidence>
<protein>
    <recommendedName>
        <fullName evidence="5">Porin</fullName>
    </recommendedName>
</protein>
<reference evidence="3 4" key="1">
    <citation type="submission" date="2006-07" db="EMBL/GenBank/DDBJ databases">
        <title>Annotation of the draft genome assembly of Chlorobium ferroxidans DSM 13031.</title>
        <authorList>
            <consortium name="US DOE Joint Genome Institute (JGI-ORNL)"/>
            <person name="Larimer F."/>
            <person name="Land M."/>
            <person name="Hauser L."/>
        </authorList>
    </citation>
    <scope>NUCLEOTIDE SEQUENCE [LARGE SCALE GENOMIC DNA]</scope>
    <source>
        <strain evidence="3 4">DSM 13031</strain>
    </source>
</reference>
<feature type="chain" id="PRO_5004179321" description="Porin" evidence="2">
    <location>
        <begin position="25"/>
        <end position="435"/>
    </location>
</feature>
<dbReference type="OrthoDB" id="9802177at2"/>
<keyword evidence="2" id="KW-0732">Signal</keyword>
<dbReference type="Proteomes" id="UP000004162">
    <property type="component" value="Unassembled WGS sequence"/>
</dbReference>
<feature type="signal peptide" evidence="2">
    <location>
        <begin position="1"/>
        <end position="24"/>
    </location>
</feature>
<dbReference type="AlphaFoldDB" id="Q0YU28"/>
<evidence type="ECO:0000256" key="2">
    <source>
        <dbReference type="SAM" id="SignalP"/>
    </source>
</evidence>
<evidence type="ECO:0008006" key="5">
    <source>
        <dbReference type="Google" id="ProtNLM"/>
    </source>
</evidence>
<accession>Q0YU28</accession>
<evidence type="ECO:0000256" key="1">
    <source>
        <dbReference type="SAM" id="Coils"/>
    </source>
</evidence>
<sequence>MNARGTFRHALLAGILFSAAPGLAAEPSVSTTAIEARINHLERELAELKALVKSSAATSEKPVTSTPLTVSSASGAKVQLYGFARLDGAYDSGKINPGNTAMWVRPENLNNNDGEWNMTAGATRIGINLSGPDTKDIKLSGNIEMDFFGGGTENNQNPRLRHGWLKAYWPASDFSILAGQTWDVNSSLIPFVDDPALMWSGGNIGSRHPQFRLTKGFSAGEKGHVELTAAAARTIGEANTLADTWNTDPGKDAAIPAIQGRIAWSGPVLVADQPATVALSGHYAEEEWDTDKTGTHQTLDSWSCSVELSMPVSRKLTLAGEYFTGTNLDDYFGGIGQGVNTATVREIRSCGGWGAVRYTPSPSVTINMGGGIDDPRDSDLAAGGRKVNGTIFANIINKITPDLILGIQLSEWRTGYLNSGTAEALRAQSSLTYKF</sequence>
<reference evidence="3 4" key="2">
    <citation type="submission" date="2006-07" db="EMBL/GenBank/DDBJ databases">
        <title>Sequencing of the draft genome and assembly of Chlorobium ferroxidans DSM 13031.</title>
        <authorList>
            <consortium name="US DOE Joint Genome Institute (JGI-PGF)"/>
            <person name="Copeland A."/>
            <person name="Lucas S."/>
            <person name="Lapidus A."/>
            <person name="Barry K."/>
            <person name="Glavina del Rio T."/>
            <person name="Dalin E."/>
            <person name="Tice H."/>
            <person name="Bruce D."/>
            <person name="Pitluck S."/>
            <person name="Richardson P."/>
        </authorList>
    </citation>
    <scope>NUCLEOTIDE SEQUENCE [LARGE SCALE GENOMIC DNA]</scope>
    <source>
        <strain evidence="3 4">DSM 13031</strain>
    </source>
</reference>
<dbReference type="InterPro" id="IPR045748">
    <property type="entry name" value="DcaP"/>
</dbReference>